<keyword evidence="14" id="KW-1185">Reference proteome</keyword>
<evidence type="ECO:0000256" key="3">
    <source>
        <dbReference type="ARBA" id="ARBA00022448"/>
    </source>
</evidence>
<comment type="subcellular location">
    <subcellularLocation>
        <location evidence="1">Cell membrane</location>
        <topology evidence="1">Multi-pass membrane protein</topology>
    </subcellularLocation>
</comment>
<evidence type="ECO:0008006" key="15">
    <source>
        <dbReference type="Google" id="ProtNLM"/>
    </source>
</evidence>
<evidence type="ECO:0000256" key="7">
    <source>
        <dbReference type="ARBA" id="ARBA00023053"/>
    </source>
</evidence>
<keyword evidence="6 12" id="KW-1133">Transmembrane helix</keyword>
<feature type="region of interest" description="Disordered" evidence="11">
    <location>
        <begin position="631"/>
        <end position="679"/>
    </location>
</feature>
<evidence type="ECO:0000256" key="8">
    <source>
        <dbReference type="ARBA" id="ARBA00023065"/>
    </source>
</evidence>
<gene>
    <name evidence="13" type="ORF">TCAL_09415</name>
</gene>
<feature type="region of interest" description="Disordered" evidence="11">
    <location>
        <begin position="814"/>
        <end position="875"/>
    </location>
</feature>
<protein>
    <recommendedName>
        <fullName evidence="15">Sodium/solute symporter</fullName>
    </recommendedName>
</protein>
<dbReference type="InterPro" id="IPR038377">
    <property type="entry name" value="Na/Glc_symporter_sf"/>
</dbReference>
<organism evidence="13 14">
    <name type="scientific">Tigriopus californicus</name>
    <name type="common">Marine copepod</name>
    <dbReference type="NCBI Taxonomy" id="6832"/>
    <lineage>
        <taxon>Eukaryota</taxon>
        <taxon>Metazoa</taxon>
        <taxon>Ecdysozoa</taxon>
        <taxon>Arthropoda</taxon>
        <taxon>Crustacea</taxon>
        <taxon>Multicrustacea</taxon>
        <taxon>Hexanauplia</taxon>
        <taxon>Copepoda</taxon>
        <taxon>Harpacticoida</taxon>
        <taxon>Harpacticidae</taxon>
        <taxon>Tigriopus</taxon>
    </lineage>
</organism>
<keyword evidence="5 12" id="KW-0812">Transmembrane</keyword>
<evidence type="ECO:0000256" key="10">
    <source>
        <dbReference type="ARBA" id="ARBA00023201"/>
    </source>
</evidence>
<keyword evidence="4" id="KW-1003">Cell membrane</keyword>
<feature type="compositionally biased region" description="Gly residues" evidence="11">
    <location>
        <begin position="574"/>
        <end position="593"/>
    </location>
</feature>
<feature type="transmembrane region" description="Helical" evidence="12">
    <location>
        <begin position="26"/>
        <end position="46"/>
    </location>
</feature>
<reference evidence="13 14" key="1">
    <citation type="journal article" date="2018" name="Nat. Ecol. Evol.">
        <title>Genomic signatures of mitonuclear coevolution across populations of Tigriopus californicus.</title>
        <authorList>
            <person name="Barreto F.S."/>
            <person name="Watson E.T."/>
            <person name="Lima T.G."/>
            <person name="Willett C.S."/>
            <person name="Edmands S."/>
            <person name="Li W."/>
            <person name="Burton R.S."/>
        </authorList>
    </citation>
    <scope>NUCLEOTIDE SEQUENCE [LARGE SCALE GENOMIC DNA]</scope>
    <source>
        <strain evidence="13 14">San Diego</strain>
    </source>
</reference>
<evidence type="ECO:0000313" key="14">
    <source>
        <dbReference type="Proteomes" id="UP000318571"/>
    </source>
</evidence>
<feature type="transmembrane region" description="Helical" evidence="12">
    <location>
        <begin position="269"/>
        <end position="288"/>
    </location>
</feature>
<dbReference type="GO" id="GO:0006814">
    <property type="term" value="P:sodium ion transport"/>
    <property type="evidence" value="ECO:0007669"/>
    <property type="project" value="UniProtKB-KW"/>
</dbReference>
<feature type="transmembrane region" description="Helical" evidence="12">
    <location>
        <begin position="484"/>
        <end position="504"/>
    </location>
</feature>
<comment type="caution">
    <text evidence="13">The sequence shown here is derived from an EMBL/GenBank/DDBJ whole genome shotgun (WGS) entry which is preliminary data.</text>
</comment>
<dbReference type="Gene3D" id="1.20.1730.10">
    <property type="entry name" value="Sodium/glucose cotransporter"/>
    <property type="match status" value="1"/>
</dbReference>
<dbReference type="STRING" id="6832.A0A553NY51"/>
<feature type="transmembrane region" description="Helical" evidence="12">
    <location>
        <begin position="309"/>
        <end position="332"/>
    </location>
</feature>
<feature type="transmembrane region" description="Helical" evidence="12">
    <location>
        <begin position="197"/>
        <end position="214"/>
    </location>
</feature>
<feature type="compositionally biased region" description="Low complexity" evidence="11">
    <location>
        <begin position="1038"/>
        <end position="1053"/>
    </location>
</feature>
<name>A0A553NY51_TIGCA</name>
<evidence type="ECO:0000256" key="9">
    <source>
        <dbReference type="ARBA" id="ARBA00023136"/>
    </source>
</evidence>
<evidence type="ECO:0000256" key="1">
    <source>
        <dbReference type="ARBA" id="ARBA00004651"/>
    </source>
</evidence>
<proteinExistence type="inferred from homology"/>
<evidence type="ECO:0000256" key="5">
    <source>
        <dbReference type="ARBA" id="ARBA00022692"/>
    </source>
</evidence>
<keyword evidence="8" id="KW-0406">Ion transport</keyword>
<dbReference type="PROSITE" id="PS50283">
    <property type="entry name" value="NA_SOLUT_SYMP_3"/>
    <property type="match status" value="1"/>
</dbReference>
<dbReference type="EMBL" id="VCGU01000009">
    <property type="protein sequence ID" value="TRY70354.1"/>
    <property type="molecule type" value="Genomic_DNA"/>
</dbReference>
<dbReference type="AlphaFoldDB" id="A0A553NY51"/>
<dbReference type="PANTHER" id="PTHR42985:SF40">
    <property type="entry name" value="LD47995P-RELATED"/>
    <property type="match status" value="1"/>
</dbReference>
<feature type="transmembrane region" description="Helical" evidence="12">
    <location>
        <begin position="162"/>
        <end position="185"/>
    </location>
</feature>
<evidence type="ECO:0000256" key="2">
    <source>
        <dbReference type="ARBA" id="ARBA00006434"/>
    </source>
</evidence>
<comment type="similarity">
    <text evidence="2">Belongs to the sodium:solute symporter (SSF) (TC 2.A.21) family.</text>
</comment>
<keyword evidence="3" id="KW-0813">Transport</keyword>
<feature type="compositionally biased region" description="Polar residues" evidence="11">
    <location>
        <begin position="833"/>
        <end position="843"/>
    </location>
</feature>
<evidence type="ECO:0000256" key="12">
    <source>
        <dbReference type="SAM" id="Phobius"/>
    </source>
</evidence>
<evidence type="ECO:0000256" key="6">
    <source>
        <dbReference type="ARBA" id="ARBA00022989"/>
    </source>
</evidence>
<sequence length="1053" mass="113359">MSLTNLAFSDLTDEEVPDLHGSTLDIVLFFLILALTWIVGTVHGCLSKANKGHGPTSNGLHGVEIHGTHARSKGSALQITRSNGLTDVAFVFTVMAAFAFISGLPSQIYFRGAFGVVLGGLPAVSVALCVVVLIYLPLFSAQEAPFADWKDYLRLRFESRSVLFLTTALLAMLWIIFAACAIYSLSLIFVQLIGLKHSMSLMLVVLICTVFVVIEGKSHVLLSDFILASLIFLSFTVVLVFGLVEHKGLSTVIGVAQKFDINPDSIDSIQSVFSSQLVVWLLLFGIFYSSDDRYAKMHSSRGALPLLMLNLPLAILILLICVMLGLISLSYFPPKCLPNEQGIQWPDQIFTRMITQRIGPNIPGFSGLFFAALFALVLSLISTGFNFITGTFWSSLTKTSACLASETTNERNTSTSTPTAEAQRQVSTRTLSAFGCIMSGILAVALQGKIAFGIGIAASTVVIGVVLGIFFCGLFVPYVSARGAVVGSLLTLLLGHWLSVGGIVRQGSHNGMLNPMENEMGCFGNLTLQPDLAGYDERFDSPHTPIQSVGKIVEKSAPSFLIPQRPKDSSSIGTGLGGFSTTIGGPGSNGEGGPRNIVPSVDHSLPRSPISNGGPVLASYVPAPPLARPVSLASTGSAPNSPHQPSSSYGTGTNIATGIGTGTGRIMPPNVATNSGGSGAVGNKPPLVLAKPELDGNNGYRFKGHGRQRASFHGLFQISYHYYGIISFASMVVLSVIFSIRLCPQSRCQSWEEGHEPFGPTWITMDPRLIHPIARMLCCKCCRQRVAKPEPASLQFNMEKRRSQMLAAGGLENFNGHHLRHGSQQSQHRRISNETGCSQNSNQERNDLSRRCSRHSHMSKRSSLASHGPTTTTTQADVLVTVNPSQSPIAMHSDIERRLSQLSDTAVAEVVAVAMDEVSRRNSNSSSYHRRLSPQVSLNVVPPSTGHSPVTSMPSGGGSLLVPPTAEMLAQRRFSEVSAAIERHNSRRQAKRSQSVMYRQKRRASRRDSDIHRSVSPPDFSDYRRKHLQGVHSTPAVGSGSIPIPTISTSDQV</sequence>
<dbReference type="PANTHER" id="PTHR42985">
    <property type="entry name" value="SODIUM-COUPLED MONOCARBOXYLATE TRANSPORTER"/>
    <property type="match status" value="1"/>
</dbReference>
<keyword evidence="9 12" id="KW-0472">Membrane</keyword>
<feature type="compositionally biased region" description="Basic residues" evidence="11">
    <location>
        <begin position="851"/>
        <end position="860"/>
    </location>
</feature>
<feature type="transmembrane region" description="Helical" evidence="12">
    <location>
        <begin position="116"/>
        <end position="141"/>
    </location>
</feature>
<feature type="transmembrane region" description="Helical" evidence="12">
    <location>
        <begin position="88"/>
        <end position="110"/>
    </location>
</feature>
<dbReference type="GO" id="GO:0005886">
    <property type="term" value="C:plasma membrane"/>
    <property type="evidence" value="ECO:0007669"/>
    <property type="project" value="UniProtKB-SubCell"/>
</dbReference>
<evidence type="ECO:0000313" key="13">
    <source>
        <dbReference type="EMBL" id="TRY70354.1"/>
    </source>
</evidence>
<keyword evidence="7" id="KW-0915">Sodium</keyword>
<dbReference type="InterPro" id="IPR051163">
    <property type="entry name" value="Sodium:Solute_Symporter_SSF"/>
</dbReference>
<feature type="region of interest" description="Disordered" evidence="11">
    <location>
        <begin position="982"/>
        <end position="1053"/>
    </location>
</feature>
<dbReference type="GO" id="GO:0015293">
    <property type="term" value="F:symporter activity"/>
    <property type="evidence" value="ECO:0007669"/>
    <property type="project" value="TreeGrafter"/>
</dbReference>
<evidence type="ECO:0000256" key="4">
    <source>
        <dbReference type="ARBA" id="ARBA00022475"/>
    </source>
</evidence>
<feature type="transmembrane region" description="Helical" evidence="12">
    <location>
        <begin position="368"/>
        <end position="388"/>
    </location>
</feature>
<feature type="transmembrane region" description="Helical" evidence="12">
    <location>
        <begin position="221"/>
        <end position="244"/>
    </location>
</feature>
<feature type="region of interest" description="Disordered" evidence="11">
    <location>
        <begin position="563"/>
        <end position="610"/>
    </location>
</feature>
<feature type="transmembrane region" description="Helical" evidence="12">
    <location>
        <begin position="720"/>
        <end position="740"/>
    </location>
</feature>
<feature type="transmembrane region" description="Helical" evidence="12">
    <location>
        <begin position="450"/>
        <end position="478"/>
    </location>
</feature>
<dbReference type="Proteomes" id="UP000318571">
    <property type="component" value="Chromosome 9"/>
</dbReference>
<feature type="compositionally biased region" description="Polar residues" evidence="11">
    <location>
        <begin position="632"/>
        <end position="649"/>
    </location>
</feature>
<dbReference type="InterPro" id="IPR001734">
    <property type="entry name" value="Na/solute_symporter"/>
</dbReference>
<evidence type="ECO:0000256" key="11">
    <source>
        <dbReference type="SAM" id="MobiDB-lite"/>
    </source>
</evidence>
<accession>A0A553NY51</accession>
<keyword evidence="10" id="KW-0739">Sodium transport</keyword>